<name>A0A0M5IJ13_9CORY</name>
<dbReference type="Proteomes" id="UP000068067">
    <property type="component" value="Chromosome"/>
</dbReference>
<dbReference type="STRING" id="931089.CDES_07695"/>
<proteinExistence type="predicted"/>
<evidence type="ECO:0000313" key="2">
    <source>
        <dbReference type="Proteomes" id="UP000068067"/>
    </source>
</evidence>
<reference evidence="1 2" key="1">
    <citation type="submission" date="2014-08" db="EMBL/GenBank/DDBJ databases">
        <title>Complete genome sequence of Corynebacterium deserti GIMN1.010 (=DSM 45689), isolated from desert sand in western China.</title>
        <authorList>
            <person name="Ruckert C."/>
            <person name="Albersmeier A."/>
            <person name="Kalinowski J."/>
        </authorList>
    </citation>
    <scope>NUCLEOTIDE SEQUENCE [LARGE SCALE GENOMIC DNA]</scope>
    <source>
        <strain evidence="1 2">GIMN1.010</strain>
    </source>
</reference>
<gene>
    <name evidence="1" type="ORF">CDES_07695</name>
</gene>
<dbReference type="RefSeq" id="WP_053544950.1">
    <property type="nucleotide sequence ID" value="NZ_CP009220.1"/>
</dbReference>
<dbReference type="EMBL" id="CP009220">
    <property type="protein sequence ID" value="ALC05948.1"/>
    <property type="molecule type" value="Genomic_DNA"/>
</dbReference>
<dbReference type="AlphaFoldDB" id="A0A0M5IJ13"/>
<protein>
    <submittedName>
        <fullName evidence="1">Uncharacterized protein</fullName>
    </submittedName>
</protein>
<keyword evidence="2" id="KW-1185">Reference proteome</keyword>
<sequence length="66" mass="7518">MNPSDLYALKPRIKADMEAQEAREAEALRKSLEEVKTAYEFFLSHDYDSEVAIALTDIALDNIVEE</sequence>
<dbReference type="KEGG" id="cdx:CDES_07695"/>
<evidence type="ECO:0000313" key="1">
    <source>
        <dbReference type="EMBL" id="ALC05948.1"/>
    </source>
</evidence>
<dbReference type="PATRIC" id="fig|931089.4.peg.1555"/>
<accession>A0A0M5IJ13</accession>
<organism evidence="1 2">
    <name type="scientific">Corynebacterium deserti GIMN1.010</name>
    <dbReference type="NCBI Taxonomy" id="931089"/>
    <lineage>
        <taxon>Bacteria</taxon>
        <taxon>Bacillati</taxon>
        <taxon>Actinomycetota</taxon>
        <taxon>Actinomycetes</taxon>
        <taxon>Mycobacteriales</taxon>
        <taxon>Corynebacteriaceae</taxon>
        <taxon>Corynebacterium</taxon>
    </lineage>
</organism>